<keyword evidence="4" id="KW-1185">Reference proteome</keyword>
<keyword evidence="2" id="KW-0472">Membrane</keyword>
<protein>
    <recommendedName>
        <fullName evidence="5">Glycosyltransferase family 25 protein</fullName>
    </recommendedName>
</protein>
<keyword evidence="2" id="KW-0812">Transmembrane</keyword>
<dbReference type="EMBL" id="JBFXLQ010000055">
    <property type="protein sequence ID" value="KAL2863211.1"/>
    <property type="molecule type" value="Genomic_DNA"/>
</dbReference>
<proteinExistence type="predicted"/>
<reference evidence="3 4" key="1">
    <citation type="submission" date="2024-07" db="EMBL/GenBank/DDBJ databases">
        <title>Section-level genome sequencing and comparative genomics of Aspergillus sections Usti and Cavernicolus.</title>
        <authorList>
            <consortium name="Lawrence Berkeley National Laboratory"/>
            <person name="Nybo J.L."/>
            <person name="Vesth T.C."/>
            <person name="Theobald S."/>
            <person name="Frisvad J.C."/>
            <person name="Larsen T.O."/>
            <person name="Kjaerboelling I."/>
            <person name="Rothschild-Mancinelli K."/>
            <person name="Lyhne E.K."/>
            <person name="Kogle M.E."/>
            <person name="Barry K."/>
            <person name="Clum A."/>
            <person name="Na H."/>
            <person name="Ledsgaard L."/>
            <person name="Lin J."/>
            <person name="Lipzen A."/>
            <person name="Kuo A."/>
            <person name="Riley R."/>
            <person name="Mondo S."/>
            <person name="Labutti K."/>
            <person name="Haridas S."/>
            <person name="Pangalinan J."/>
            <person name="Salamov A.A."/>
            <person name="Simmons B.A."/>
            <person name="Magnuson J.K."/>
            <person name="Chen J."/>
            <person name="Drula E."/>
            <person name="Henrissat B."/>
            <person name="Wiebenga A."/>
            <person name="Lubbers R.J."/>
            <person name="Gomes A.C."/>
            <person name="Macurrencykelacurrency M.R."/>
            <person name="Stajich J."/>
            <person name="Grigoriev I.V."/>
            <person name="Mortensen U.H."/>
            <person name="De Vries R.P."/>
            <person name="Baker S.E."/>
            <person name="Andersen M.R."/>
        </authorList>
    </citation>
    <scope>NUCLEOTIDE SEQUENCE [LARGE SCALE GENOMIC DNA]</scope>
    <source>
        <strain evidence="3 4">CBS 449.75</strain>
    </source>
</reference>
<dbReference type="RefSeq" id="XP_070882190.1">
    <property type="nucleotide sequence ID" value="XM_071026445.1"/>
</dbReference>
<feature type="region of interest" description="Disordered" evidence="1">
    <location>
        <begin position="45"/>
        <end position="78"/>
    </location>
</feature>
<name>A0ABR4LF85_9EURO</name>
<comment type="caution">
    <text evidence="3">The sequence shown here is derived from an EMBL/GenBank/DDBJ whole genome shotgun (WGS) entry which is preliminary data.</text>
</comment>
<organism evidence="3 4">
    <name type="scientific">Aspergillus lucknowensis</name>
    <dbReference type="NCBI Taxonomy" id="176173"/>
    <lineage>
        <taxon>Eukaryota</taxon>
        <taxon>Fungi</taxon>
        <taxon>Dikarya</taxon>
        <taxon>Ascomycota</taxon>
        <taxon>Pezizomycotina</taxon>
        <taxon>Eurotiomycetes</taxon>
        <taxon>Eurotiomycetidae</taxon>
        <taxon>Eurotiales</taxon>
        <taxon>Aspergillaceae</taxon>
        <taxon>Aspergillus</taxon>
        <taxon>Aspergillus subgen. Nidulantes</taxon>
    </lineage>
</organism>
<evidence type="ECO:0000313" key="3">
    <source>
        <dbReference type="EMBL" id="KAL2863211.1"/>
    </source>
</evidence>
<dbReference type="Proteomes" id="UP001610432">
    <property type="component" value="Unassembled WGS sequence"/>
</dbReference>
<feature type="compositionally biased region" description="Pro residues" evidence="1">
    <location>
        <begin position="60"/>
        <end position="70"/>
    </location>
</feature>
<feature type="transmembrane region" description="Helical" evidence="2">
    <location>
        <begin position="14"/>
        <end position="35"/>
    </location>
</feature>
<feature type="compositionally biased region" description="Polar residues" evidence="1">
    <location>
        <begin position="50"/>
        <end position="59"/>
    </location>
</feature>
<evidence type="ECO:0000256" key="1">
    <source>
        <dbReference type="SAM" id="MobiDB-lite"/>
    </source>
</evidence>
<gene>
    <name evidence="3" type="ORF">BJX67DRAFT_266820</name>
</gene>
<evidence type="ECO:0008006" key="5">
    <source>
        <dbReference type="Google" id="ProtNLM"/>
    </source>
</evidence>
<dbReference type="GeneID" id="98141517"/>
<evidence type="ECO:0000313" key="4">
    <source>
        <dbReference type="Proteomes" id="UP001610432"/>
    </source>
</evidence>
<keyword evidence="2" id="KW-1133">Transmembrane helix</keyword>
<evidence type="ECO:0000256" key="2">
    <source>
        <dbReference type="SAM" id="Phobius"/>
    </source>
</evidence>
<accession>A0ABR4LF85</accession>
<sequence length="388" mass="42354">MTLPTVARAYLVRWRWYLCGAGAACTLLWTLYFLSLPQRPTVIPRPHTFSADNDTSLPPLTNPDLPPSGPPTEAAGNSTLGVSPRLGTLYCLPSVLIAILTTFQFEAILALSPFPSWRTTGLQAAAQFTGLQIQIPPQPPIHPEIIDAFAGLGSEDRTHPNHGSATAWVAHLDLIKHVVQSNYETALILEDDVDWDLSIHEEMVAIAEAVRQLTKTDPSEKAPYGHSWDVLWIGHCGEGWDPHMETIYVNDKTVCPVDKYVGFAKGRVENLAAAQRAVFHSAGPICSFAYALTREGAKKVLLDVGAGKDEAFDIALMNGCRERDLTCISVLPELFRHHIPSKVGGGSLVNSGDGEGIDVEVEMGYTENILESARCHALWGKPCLERDD</sequence>